<dbReference type="CDD" id="cd00834">
    <property type="entry name" value="KAS_I_II"/>
    <property type="match status" value="1"/>
</dbReference>
<evidence type="ECO:0000256" key="1">
    <source>
        <dbReference type="ARBA" id="ARBA00008467"/>
    </source>
</evidence>
<dbReference type="PROSITE" id="PS00606">
    <property type="entry name" value="KS3_1"/>
    <property type="match status" value="1"/>
</dbReference>
<dbReference type="FunFam" id="3.40.47.10:FF:000018">
    <property type="entry name" value="3-oxoacyl-[acyl-carrier-protein] synthase 2"/>
    <property type="match status" value="1"/>
</dbReference>
<dbReference type="NCBIfam" id="NF005589">
    <property type="entry name" value="PRK07314.1"/>
    <property type="match status" value="1"/>
</dbReference>
<dbReference type="InterPro" id="IPR018201">
    <property type="entry name" value="Ketoacyl_synth_AS"/>
</dbReference>
<dbReference type="AlphaFoldDB" id="Q2HR20"/>
<dbReference type="Pfam" id="PF00109">
    <property type="entry name" value="ketoacyl-synt"/>
    <property type="match status" value="1"/>
</dbReference>
<evidence type="ECO:0000313" key="6">
    <source>
        <dbReference type="EMBL" id="CAH10117.1"/>
    </source>
</evidence>
<name>Q2HR20_9ACTN</name>
<dbReference type="Gene3D" id="3.40.47.10">
    <property type="match status" value="2"/>
</dbReference>
<dbReference type="SUPFAM" id="SSF53901">
    <property type="entry name" value="Thiolase-like"/>
    <property type="match status" value="1"/>
</dbReference>
<dbReference type="PANTHER" id="PTHR11712:SF336">
    <property type="entry name" value="3-OXOACYL-[ACYL-CARRIER-PROTEIN] SYNTHASE, MITOCHONDRIAL"/>
    <property type="match status" value="1"/>
</dbReference>
<dbReference type="InterPro" id="IPR016039">
    <property type="entry name" value="Thiolase-like"/>
</dbReference>
<reference evidence="6" key="1">
    <citation type="thesis" date="2004" institute="Department of Chemistry" country="SunMoon University, Asan, South Korea">
        <title>Molecular cloning and characterization of biosynthetic genes cluster of Sch 47554 from Streptomyces sp. SCC 2136.</title>
        <authorList>
            <person name="Sthapit B."/>
        </authorList>
    </citation>
    <scope>NUCLEOTIDE SEQUENCE</scope>
    <source>
        <strain evidence="6">SCC 2136</strain>
    </source>
</reference>
<reference evidence="6" key="2">
    <citation type="journal article" date="2006" name="Mol. Cells">
        <title>Angucyclines Sch 47554 and Sch 47555 from Streptomyces sp. SCC-2136: Cloning, Sequencing, and Characterization.</title>
        <authorList>
            <person name="Basnet D.B."/>
            <person name="Oh T.J."/>
            <person name="Vu T.T.H."/>
            <person name="Sthapit B."/>
            <person name="Liou K."/>
            <person name="Lee H.C."/>
            <person name="Yoo J.C."/>
            <person name="Sohng J.K."/>
        </authorList>
    </citation>
    <scope>NUCLEOTIDE SEQUENCE</scope>
    <source>
        <strain evidence="6">SCC 2136</strain>
    </source>
</reference>
<evidence type="ECO:0000256" key="4">
    <source>
        <dbReference type="RuleBase" id="RU003694"/>
    </source>
</evidence>
<evidence type="ECO:0000256" key="2">
    <source>
        <dbReference type="ARBA" id="ARBA00022679"/>
    </source>
</evidence>
<sequence length="420" mass="44077">MITGIGVTAPGGVGAKNFWSLLTDGRTATRRISFFDPSPFRSQVAAEADFDAALLGLGPQEIRRMDRAAQFAVVTAREAVADSGLEFEGLDPHRTGVTIGSAVGATMGLDEEYRTVSDNGRLDLVDHTYAVPHLYNYLVPSSFAAEVAWAVGAEGPSTVVSTGCTSGLDSVGYAAELIREGAADVMVAGAADAPISPITVACFDAIKATTPRNDDPEHASRPFDGTRNGFVLGEGAAVFVLEELGAARARGAHIYAEIAGYATRSNAFHMTGLRPDGREMAEAIRVAMDEARLNPEDIDYINAHGSGTKQNDRHETAAFKHSLGSRAYDVPVSSIKSMVGHSLGAIGSIEIAASAMAMEHGAVPPTANLHTPDPECDLDYVPLTARDWQTDAVLSVGSGFGGFQSAIVLARPDRAERSAA</sequence>
<dbReference type="InterPro" id="IPR020841">
    <property type="entry name" value="PKS_Beta-ketoAc_synthase_dom"/>
</dbReference>
<dbReference type="Pfam" id="PF02801">
    <property type="entry name" value="Ketoacyl-synt_C"/>
    <property type="match status" value="1"/>
</dbReference>
<comment type="similarity">
    <text evidence="1 4">Belongs to the thiolase-like superfamily. Beta-ketoacyl-ACP synthases family.</text>
</comment>
<dbReference type="GO" id="GO:0030497">
    <property type="term" value="P:fatty acid elongation"/>
    <property type="evidence" value="ECO:0007669"/>
    <property type="project" value="UniProtKB-ARBA"/>
</dbReference>
<feature type="domain" description="Ketosynthase family 3 (KS3)" evidence="5">
    <location>
        <begin position="1"/>
        <end position="411"/>
    </location>
</feature>
<protein>
    <submittedName>
        <fullName evidence="6">Putative ketoacyl synthase</fullName>
    </submittedName>
</protein>
<dbReference type="InterPro" id="IPR014030">
    <property type="entry name" value="Ketoacyl_synth_N"/>
</dbReference>
<evidence type="ECO:0000259" key="5">
    <source>
        <dbReference type="PROSITE" id="PS52004"/>
    </source>
</evidence>
<keyword evidence="2 4" id="KW-0808">Transferase</keyword>
<dbReference type="PROSITE" id="PS52004">
    <property type="entry name" value="KS3_2"/>
    <property type="match status" value="1"/>
</dbReference>
<keyword evidence="3" id="KW-0012">Acyltransferase</keyword>
<organism evidence="6">
    <name type="scientific">Streptomyces sp. SCC 2136</name>
    <dbReference type="NCBI Taxonomy" id="264024"/>
    <lineage>
        <taxon>Bacteria</taxon>
        <taxon>Bacillati</taxon>
        <taxon>Actinomycetota</taxon>
        <taxon>Actinomycetes</taxon>
        <taxon>Kitasatosporales</taxon>
        <taxon>Streptomycetaceae</taxon>
        <taxon>Streptomyces</taxon>
    </lineage>
</organism>
<dbReference type="SMART" id="SM00825">
    <property type="entry name" value="PKS_KS"/>
    <property type="match status" value="1"/>
</dbReference>
<dbReference type="InterPro" id="IPR014031">
    <property type="entry name" value="Ketoacyl_synth_C"/>
</dbReference>
<dbReference type="GO" id="GO:0004315">
    <property type="term" value="F:3-oxoacyl-[acyl-carrier-protein] synthase activity"/>
    <property type="evidence" value="ECO:0007669"/>
    <property type="project" value="InterPro"/>
</dbReference>
<dbReference type="InterPro" id="IPR000794">
    <property type="entry name" value="Beta-ketoacyl_synthase"/>
</dbReference>
<accession>Q2HR20</accession>
<evidence type="ECO:0000256" key="3">
    <source>
        <dbReference type="ARBA" id="ARBA00023315"/>
    </source>
</evidence>
<dbReference type="FunFam" id="3.40.47.10:FF:000029">
    <property type="entry name" value="3-oxoacyl-[acyl-carrier-protein] synthase 1"/>
    <property type="match status" value="1"/>
</dbReference>
<dbReference type="GO" id="GO:0005829">
    <property type="term" value="C:cytosol"/>
    <property type="evidence" value="ECO:0007669"/>
    <property type="project" value="TreeGrafter"/>
</dbReference>
<gene>
    <name evidence="6" type="primary">schP8</name>
</gene>
<dbReference type="EMBL" id="AJ628018">
    <property type="protein sequence ID" value="CAH10117.1"/>
    <property type="molecule type" value="Genomic_DNA"/>
</dbReference>
<proteinExistence type="inferred from homology"/>
<dbReference type="PANTHER" id="PTHR11712">
    <property type="entry name" value="POLYKETIDE SYNTHASE-RELATED"/>
    <property type="match status" value="1"/>
</dbReference>